<feature type="compositionally biased region" description="Low complexity" evidence="2">
    <location>
        <begin position="145"/>
        <end position="156"/>
    </location>
</feature>
<protein>
    <submittedName>
        <fullName evidence="3">Uncharacterized protein</fullName>
    </submittedName>
</protein>
<evidence type="ECO:0000313" key="4">
    <source>
        <dbReference type="Proteomes" id="UP000799118"/>
    </source>
</evidence>
<evidence type="ECO:0000313" key="3">
    <source>
        <dbReference type="EMBL" id="KAE9410060.1"/>
    </source>
</evidence>
<reference evidence="3" key="1">
    <citation type="journal article" date="2019" name="Environ. Microbiol.">
        <title>Fungal ecological strategies reflected in gene transcription - a case study of two litter decomposers.</title>
        <authorList>
            <person name="Barbi F."/>
            <person name="Kohler A."/>
            <person name="Barry K."/>
            <person name="Baskaran P."/>
            <person name="Daum C."/>
            <person name="Fauchery L."/>
            <person name="Ihrmark K."/>
            <person name="Kuo A."/>
            <person name="LaButti K."/>
            <person name="Lipzen A."/>
            <person name="Morin E."/>
            <person name="Grigoriev I.V."/>
            <person name="Henrissat B."/>
            <person name="Lindahl B."/>
            <person name="Martin F."/>
        </authorList>
    </citation>
    <scope>NUCLEOTIDE SEQUENCE</scope>
    <source>
        <strain evidence="3">JB14</strain>
    </source>
</reference>
<dbReference type="PANTHER" id="PTHR23159">
    <property type="entry name" value="CENTROSOMAL PROTEIN 2"/>
    <property type="match status" value="1"/>
</dbReference>
<organism evidence="3 4">
    <name type="scientific">Gymnopus androsaceus JB14</name>
    <dbReference type="NCBI Taxonomy" id="1447944"/>
    <lineage>
        <taxon>Eukaryota</taxon>
        <taxon>Fungi</taxon>
        <taxon>Dikarya</taxon>
        <taxon>Basidiomycota</taxon>
        <taxon>Agaricomycotina</taxon>
        <taxon>Agaricomycetes</taxon>
        <taxon>Agaricomycetidae</taxon>
        <taxon>Agaricales</taxon>
        <taxon>Marasmiineae</taxon>
        <taxon>Omphalotaceae</taxon>
        <taxon>Gymnopus</taxon>
    </lineage>
</organism>
<feature type="compositionally biased region" description="Low complexity" evidence="2">
    <location>
        <begin position="252"/>
        <end position="263"/>
    </location>
</feature>
<feature type="compositionally biased region" description="Basic and acidic residues" evidence="2">
    <location>
        <begin position="164"/>
        <end position="179"/>
    </location>
</feature>
<dbReference type="OrthoDB" id="3271002at2759"/>
<keyword evidence="4" id="KW-1185">Reference proteome</keyword>
<dbReference type="PANTHER" id="PTHR23159:SF60">
    <property type="entry name" value="SPINDLE ASSEMBLY ABNORMAL PROTEIN 4"/>
    <property type="match status" value="1"/>
</dbReference>
<proteinExistence type="predicted"/>
<feature type="coiled-coil region" evidence="1">
    <location>
        <begin position="441"/>
        <end position="558"/>
    </location>
</feature>
<evidence type="ECO:0000256" key="2">
    <source>
        <dbReference type="SAM" id="MobiDB-lite"/>
    </source>
</evidence>
<gene>
    <name evidence="3" type="ORF">BT96DRAFT_912922</name>
</gene>
<dbReference type="Proteomes" id="UP000799118">
    <property type="component" value="Unassembled WGS sequence"/>
</dbReference>
<keyword evidence="1" id="KW-0175">Coiled coil</keyword>
<dbReference type="EMBL" id="ML769386">
    <property type="protein sequence ID" value="KAE9410060.1"/>
    <property type="molecule type" value="Genomic_DNA"/>
</dbReference>
<dbReference type="AlphaFoldDB" id="A0A6A4IJE1"/>
<feature type="compositionally biased region" description="Acidic residues" evidence="2">
    <location>
        <begin position="214"/>
        <end position="223"/>
    </location>
</feature>
<evidence type="ECO:0000256" key="1">
    <source>
        <dbReference type="SAM" id="Coils"/>
    </source>
</evidence>
<feature type="region of interest" description="Disordered" evidence="2">
    <location>
        <begin position="123"/>
        <end position="271"/>
    </location>
</feature>
<feature type="region of interest" description="Disordered" evidence="2">
    <location>
        <begin position="292"/>
        <end position="320"/>
    </location>
</feature>
<name>A0A6A4IJE1_9AGAR</name>
<feature type="compositionally biased region" description="Polar residues" evidence="2">
    <location>
        <begin position="292"/>
        <end position="314"/>
    </location>
</feature>
<accession>A0A6A4IJE1</accession>
<sequence length="658" mass="72151">MTTKSTAKFTYTERVVCGVNDLEKTHHKQSFHISLIKSQVKKNADKKKDKLGPNWTTFVIKVIHKLVEEGIFKKSSRSGYFQMSPATRKCFKDAQKVLSTLGPSSTDLEAALVKSVARGNIGKKRARDDDEIDSTPTKRMKTARSSLSTTSGGSSSPWMRKPKRELVAEIERREEEARGRQALMDRSPSPLSVPDEVPEDLIEGPLTPLSAQYDQDDDDDDSVDIAGQQSMDDFDMSGPQTRPSTPEPYAPSTPAQPIATAPQPLRPTNGLLQHVRPRLGGVSRTASGSFLSHISNRFTPSPGSDYDGSNQDSSPMAAEAAASLFSPLATRTAQGPVPHEKMVALSNELARFEEENRRLKVDGTAHKLHIETRAAELETGTLTLRNALTQSTLQSSTLQAQLSAGDAETALLRKTLVNKDQEIASLVGQLNDVDETRTQDLAIAQQVTSKLQEEITALKEQLDAREAEFTAKLSASEESLKASSVALQEKTTELNQLQDNLQRAQESVEALQTTLEMTNASHLAEIDQHNSAITSRTVAELRSEVDASTALCAQLQAELEQTVTDRTRFSDELDAERVHSATLKGKLDATLTHIHEIEDELEEMHGLKAIDATTIQDLRDTIFNFEAAQRQQLAMLTLKGTQASTPAGPSKRATRYSI</sequence>